<dbReference type="SUPFAM" id="SSF50447">
    <property type="entry name" value="Translation proteins"/>
    <property type="match status" value="1"/>
</dbReference>
<dbReference type="InterPro" id="IPR035649">
    <property type="entry name" value="EFG_V"/>
</dbReference>
<dbReference type="InterPro" id="IPR000640">
    <property type="entry name" value="EFG_V-like"/>
</dbReference>
<dbReference type="InterPro" id="IPR027417">
    <property type="entry name" value="P-loop_NTPase"/>
</dbReference>
<keyword evidence="4" id="KW-0251">Elongation factor</keyword>
<feature type="non-terminal residue" evidence="4">
    <location>
        <position position="680"/>
    </location>
</feature>
<reference evidence="4" key="1">
    <citation type="submission" date="2018-06" db="EMBL/GenBank/DDBJ databases">
        <authorList>
            <person name="Zhirakovskaya E."/>
        </authorList>
    </citation>
    <scope>NUCLEOTIDE SEQUENCE</scope>
</reference>
<keyword evidence="4" id="KW-0648">Protein biosynthesis</keyword>
<dbReference type="InterPro" id="IPR014721">
    <property type="entry name" value="Ribsml_uS5_D2-typ_fold_subgr"/>
</dbReference>
<dbReference type="InterPro" id="IPR041095">
    <property type="entry name" value="EFG_II"/>
</dbReference>
<dbReference type="GO" id="GO:0003746">
    <property type="term" value="F:translation elongation factor activity"/>
    <property type="evidence" value="ECO:0007669"/>
    <property type="project" value="UniProtKB-KW"/>
</dbReference>
<dbReference type="NCBIfam" id="NF009891">
    <property type="entry name" value="PRK13351.1-1"/>
    <property type="match status" value="1"/>
</dbReference>
<dbReference type="FunFam" id="3.30.70.240:FF:000001">
    <property type="entry name" value="Elongation factor G"/>
    <property type="match status" value="1"/>
</dbReference>
<dbReference type="AlphaFoldDB" id="A0A3B0VSF0"/>
<dbReference type="InterPro" id="IPR035647">
    <property type="entry name" value="EFG_III/V"/>
</dbReference>
<dbReference type="Pfam" id="PF22042">
    <property type="entry name" value="EF-G_D2"/>
    <property type="match status" value="1"/>
</dbReference>
<dbReference type="InterPro" id="IPR005225">
    <property type="entry name" value="Small_GTP-bd"/>
</dbReference>
<dbReference type="SUPFAM" id="SSF52540">
    <property type="entry name" value="P-loop containing nucleoside triphosphate hydrolases"/>
    <property type="match status" value="1"/>
</dbReference>
<dbReference type="InterPro" id="IPR005517">
    <property type="entry name" value="Transl_elong_EFG/EF2_IV"/>
</dbReference>
<dbReference type="InterPro" id="IPR053905">
    <property type="entry name" value="EF-G-like_DII"/>
</dbReference>
<keyword evidence="2" id="KW-0342">GTP-binding</keyword>
<dbReference type="NCBIfam" id="NF009381">
    <property type="entry name" value="PRK12740.1-5"/>
    <property type="match status" value="1"/>
</dbReference>
<dbReference type="Gene3D" id="3.30.230.10">
    <property type="match status" value="1"/>
</dbReference>
<dbReference type="Gene3D" id="3.40.50.300">
    <property type="entry name" value="P-loop containing nucleotide triphosphate hydrolases"/>
    <property type="match status" value="1"/>
</dbReference>
<dbReference type="Pfam" id="PF14492">
    <property type="entry name" value="EFG_III"/>
    <property type="match status" value="1"/>
</dbReference>
<accession>A0A3B0VSF0</accession>
<dbReference type="SUPFAM" id="SSF54211">
    <property type="entry name" value="Ribosomal protein S5 domain 2-like"/>
    <property type="match status" value="1"/>
</dbReference>
<dbReference type="InterPro" id="IPR009022">
    <property type="entry name" value="EFG_III"/>
</dbReference>
<dbReference type="PANTHER" id="PTHR43261:SF6">
    <property type="entry name" value="ELONGATION FACTOR G-LIKE PROTEIN"/>
    <property type="match status" value="1"/>
</dbReference>
<evidence type="ECO:0000256" key="1">
    <source>
        <dbReference type="ARBA" id="ARBA00022741"/>
    </source>
</evidence>
<dbReference type="GO" id="GO:0003924">
    <property type="term" value="F:GTPase activity"/>
    <property type="evidence" value="ECO:0007669"/>
    <property type="project" value="InterPro"/>
</dbReference>
<keyword evidence="1" id="KW-0547">Nucleotide-binding</keyword>
<dbReference type="InterPro" id="IPR009000">
    <property type="entry name" value="Transl_B-barrel_sf"/>
</dbReference>
<dbReference type="Gene3D" id="3.30.70.870">
    <property type="entry name" value="Elongation Factor G (Translational Gtpase), domain 3"/>
    <property type="match status" value="1"/>
</dbReference>
<dbReference type="CDD" id="cd04170">
    <property type="entry name" value="EF-G_bact"/>
    <property type="match status" value="1"/>
</dbReference>
<dbReference type="Gene3D" id="3.30.70.240">
    <property type="match status" value="1"/>
</dbReference>
<sequence>MKEYKTGQIRNIALISHNGAGKTTLVERLLFNTGVTTRMGTVQSGTAVMDFEEEEMSRNSSVATALAPIEWKDRKINVMDTPGYVDFIGEVNAALSVAEGAMVLVEAVSGVEVGTEIVWRAAVQRNLPRIVVINKMDRDTVRAVRAYKSVVDNLKGNFIPLQLPVGEGNSFKGVVDLLSMETRLGDKDERGPIPDDMVEEAKAAHLAIVEAAAEGDDALMEKYFENDGLSDEDIVRGLKLAMYQGSVVPVLYSAPEAGIAVVPVMNAMVRLFPAPNENGGEFTAIAANGGEVTHKVDDSSPLAAYIFKTREDPYGKMSYLRIFGGILESDSRIWDANIDSEVRVGTLQILTGKEQTAVPRLHSGDIGAVVKLGDARTNDTLCDKGYQLKIEAITQPNPIAQVAIHPKSQADVAKLSQALNRLVAEDPTLKWHTETATHETILAGMGITHLAIAVQKAASKFGVHLTTTVPKVPYRETITKTNQSEYTHKKQSGGAGQYARVFLRLESMNDDAEFDFGSEIFGGSVSASYVSATEKGCRQALQSGPVAGFPVVGVKAIIYDGKEHPVDSKEIAFQTAGREGFKKAMLGAGPVLLEPIYEVAVTVPADNMGDIMGDLNTRRARVLGMDQEGTKSIVNAEVPLAEMQSYLADLRSMTQGRGTFSMKYLRYGRVPNHMQEGVIA</sequence>
<organism evidence="4">
    <name type="scientific">hydrothermal vent metagenome</name>
    <dbReference type="NCBI Taxonomy" id="652676"/>
    <lineage>
        <taxon>unclassified sequences</taxon>
        <taxon>metagenomes</taxon>
        <taxon>ecological metagenomes</taxon>
    </lineage>
</organism>
<dbReference type="SMART" id="SM00889">
    <property type="entry name" value="EFG_IV"/>
    <property type="match status" value="1"/>
</dbReference>
<dbReference type="InterPro" id="IPR000795">
    <property type="entry name" value="T_Tr_GTP-bd_dom"/>
</dbReference>
<dbReference type="PANTHER" id="PTHR43261">
    <property type="entry name" value="TRANSLATION ELONGATION FACTOR G-RELATED"/>
    <property type="match status" value="1"/>
</dbReference>
<dbReference type="Pfam" id="PF03764">
    <property type="entry name" value="EFG_IV"/>
    <property type="match status" value="1"/>
</dbReference>
<dbReference type="PRINTS" id="PR00315">
    <property type="entry name" value="ELONGATNFCT"/>
</dbReference>
<dbReference type="Gene3D" id="2.40.30.10">
    <property type="entry name" value="Translation factors"/>
    <property type="match status" value="1"/>
</dbReference>
<dbReference type="InterPro" id="IPR047872">
    <property type="entry name" value="EFG_IV"/>
</dbReference>
<protein>
    <submittedName>
        <fullName evidence="4">Elongation factor G-like protein TM_1651</fullName>
    </submittedName>
</protein>
<feature type="domain" description="Tr-type G" evidence="3">
    <location>
        <begin position="7"/>
        <end position="276"/>
    </location>
</feature>
<dbReference type="Pfam" id="PF00009">
    <property type="entry name" value="GTP_EFTU"/>
    <property type="match status" value="1"/>
</dbReference>
<name>A0A3B0VSF0_9ZZZZ</name>
<evidence type="ECO:0000256" key="2">
    <source>
        <dbReference type="ARBA" id="ARBA00023134"/>
    </source>
</evidence>
<dbReference type="CDD" id="cd03713">
    <property type="entry name" value="EFG_mtEFG_C"/>
    <property type="match status" value="1"/>
</dbReference>
<dbReference type="NCBIfam" id="TIGR00231">
    <property type="entry name" value="small_GTP"/>
    <property type="match status" value="1"/>
</dbReference>
<proteinExistence type="predicted"/>
<dbReference type="GO" id="GO:0032790">
    <property type="term" value="P:ribosome disassembly"/>
    <property type="evidence" value="ECO:0007669"/>
    <property type="project" value="TreeGrafter"/>
</dbReference>
<dbReference type="GO" id="GO:0005525">
    <property type="term" value="F:GTP binding"/>
    <property type="evidence" value="ECO:0007669"/>
    <property type="project" value="UniProtKB-KW"/>
</dbReference>
<dbReference type="SUPFAM" id="SSF54980">
    <property type="entry name" value="EF-G C-terminal domain-like"/>
    <property type="match status" value="2"/>
</dbReference>
<dbReference type="SMART" id="SM00838">
    <property type="entry name" value="EFG_C"/>
    <property type="match status" value="1"/>
</dbReference>
<dbReference type="EMBL" id="UOEU01000873">
    <property type="protein sequence ID" value="VAW41962.1"/>
    <property type="molecule type" value="Genomic_DNA"/>
</dbReference>
<dbReference type="PROSITE" id="PS51722">
    <property type="entry name" value="G_TR_2"/>
    <property type="match status" value="1"/>
</dbReference>
<dbReference type="InterPro" id="IPR020568">
    <property type="entry name" value="Ribosomal_Su5_D2-typ_SF"/>
</dbReference>
<dbReference type="CDD" id="cd01434">
    <property type="entry name" value="EFG_mtEFG1_IV"/>
    <property type="match status" value="1"/>
</dbReference>
<gene>
    <name evidence="4" type="ORF">MNBD_CHLOROFLEXI01-2330</name>
</gene>
<evidence type="ECO:0000259" key="3">
    <source>
        <dbReference type="PROSITE" id="PS51722"/>
    </source>
</evidence>
<dbReference type="Pfam" id="PF00679">
    <property type="entry name" value="EFG_C"/>
    <property type="match status" value="1"/>
</dbReference>
<dbReference type="CDD" id="cd16262">
    <property type="entry name" value="EFG_III"/>
    <property type="match status" value="1"/>
</dbReference>
<evidence type="ECO:0000313" key="4">
    <source>
        <dbReference type="EMBL" id="VAW41962.1"/>
    </source>
</evidence>